<organism evidence="1 2">
    <name type="scientific">Rotaria magnacalcarata</name>
    <dbReference type="NCBI Taxonomy" id="392030"/>
    <lineage>
        <taxon>Eukaryota</taxon>
        <taxon>Metazoa</taxon>
        <taxon>Spiralia</taxon>
        <taxon>Gnathifera</taxon>
        <taxon>Rotifera</taxon>
        <taxon>Eurotatoria</taxon>
        <taxon>Bdelloidea</taxon>
        <taxon>Philodinida</taxon>
        <taxon>Philodinidae</taxon>
        <taxon>Rotaria</taxon>
    </lineage>
</organism>
<accession>A0A8S3EV60</accession>
<name>A0A8S3EV60_9BILA</name>
<evidence type="ECO:0000313" key="2">
    <source>
        <dbReference type="Proteomes" id="UP000681967"/>
    </source>
</evidence>
<sequence>FASMFNDDPLFAQQIMSYIAAAQQQSEPEVIEIMDE</sequence>
<feature type="non-terminal residue" evidence="1">
    <location>
        <position position="1"/>
    </location>
</feature>
<reference evidence="1" key="1">
    <citation type="submission" date="2021-02" db="EMBL/GenBank/DDBJ databases">
        <authorList>
            <person name="Nowell W R."/>
        </authorList>
    </citation>
    <scope>NUCLEOTIDE SEQUENCE</scope>
</reference>
<dbReference type="AlphaFoldDB" id="A0A8S3EV60"/>
<gene>
    <name evidence="1" type="ORF">BYL167_LOCUS62763</name>
</gene>
<protein>
    <submittedName>
        <fullName evidence="1">Uncharacterized protein</fullName>
    </submittedName>
</protein>
<evidence type="ECO:0000313" key="1">
    <source>
        <dbReference type="EMBL" id="CAF5087928.1"/>
    </source>
</evidence>
<proteinExistence type="predicted"/>
<comment type="caution">
    <text evidence="1">The sequence shown here is derived from an EMBL/GenBank/DDBJ whole genome shotgun (WGS) entry which is preliminary data.</text>
</comment>
<dbReference type="Proteomes" id="UP000681967">
    <property type="component" value="Unassembled WGS sequence"/>
</dbReference>
<dbReference type="EMBL" id="CAJOBH010235239">
    <property type="protein sequence ID" value="CAF5087928.1"/>
    <property type="molecule type" value="Genomic_DNA"/>
</dbReference>